<evidence type="ECO:0000313" key="5">
    <source>
        <dbReference type="EMBL" id="NYA72358.1"/>
    </source>
</evidence>
<gene>
    <name evidence="5" type="ORF">HZF10_15620</name>
</gene>
<dbReference type="RefSeq" id="WP_176007160.1">
    <property type="nucleotide sequence ID" value="NZ_JABWMI010000018.1"/>
</dbReference>
<dbReference type="Proteomes" id="UP000535020">
    <property type="component" value="Unassembled WGS sequence"/>
</dbReference>
<dbReference type="Gene3D" id="2.40.30.90">
    <property type="entry name" value="Bacterial fluorinating enzyme like"/>
    <property type="match status" value="1"/>
</dbReference>
<evidence type="ECO:0000259" key="3">
    <source>
        <dbReference type="Pfam" id="PF01887"/>
    </source>
</evidence>
<reference evidence="5 6" key="1">
    <citation type="submission" date="2020-07" db="EMBL/GenBank/DDBJ databases">
        <authorList>
            <person name="Sun Q."/>
        </authorList>
    </citation>
    <scope>NUCLEOTIDE SEQUENCE [LARGE SCALE GENOMIC DNA]</scope>
    <source>
        <strain evidence="5 6">MAH-1</strain>
    </source>
</reference>
<comment type="caution">
    <text evidence="5">The sequence shown here is derived from an EMBL/GenBank/DDBJ whole genome shotgun (WGS) entry which is preliminary data.</text>
</comment>
<evidence type="ECO:0000313" key="6">
    <source>
        <dbReference type="Proteomes" id="UP000535020"/>
    </source>
</evidence>
<dbReference type="SUPFAM" id="SSF101852">
    <property type="entry name" value="Bacterial fluorinating enzyme, C-terminal domain"/>
    <property type="match status" value="1"/>
</dbReference>
<feature type="domain" description="S-adenosyl-l-methionine hydroxide adenosyltransferase C-terminal" evidence="4">
    <location>
        <begin position="170"/>
        <end position="273"/>
    </location>
</feature>
<accession>A0A7Y8Y5L6</accession>
<evidence type="ECO:0000256" key="2">
    <source>
        <dbReference type="ARBA" id="ARBA00024035"/>
    </source>
</evidence>
<dbReference type="Gene3D" id="3.40.50.10790">
    <property type="entry name" value="S-adenosyl-l-methionine hydroxide adenosyltransferase, N-terminal"/>
    <property type="match status" value="1"/>
</dbReference>
<feature type="domain" description="S-adenosyl-l-methionine hydroxide adenosyltransferase N-terminal" evidence="3">
    <location>
        <begin position="4"/>
        <end position="145"/>
    </location>
</feature>
<dbReference type="PANTHER" id="PTHR35092">
    <property type="entry name" value="CHLORINASE MJ1651"/>
    <property type="match status" value="1"/>
</dbReference>
<name>A0A7Y8Y5L6_9FLAO</name>
<keyword evidence="1" id="KW-0949">S-adenosyl-L-methionine</keyword>
<evidence type="ECO:0000259" key="4">
    <source>
        <dbReference type="Pfam" id="PF20257"/>
    </source>
</evidence>
<proteinExistence type="inferred from homology"/>
<evidence type="ECO:0000256" key="1">
    <source>
        <dbReference type="ARBA" id="ARBA00022691"/>
    </source>
</evidence>
<dbReference type="SUPFAM" id="SSF102522">
    <property type="entry name" value="Bacterial fluorinating enzyme, N-terminal domain"/>
    <property type="match status" value="1"/>
</dbReference>
<dbReference type="InterPro" id="IPR023227">
    <property type="entry name" value="SAM_OH_AdoTrfase_C_sf"/>
</dbReference>
<organism evidence="5 6">
    <name type="scientific">Flavobacterium agri</name>
    <dbReference type="NCBI Taxonomy" id="2743471"/>
    <lineage>
        <taxon>Bacteria</taxon>
        <taxon>Pseudomonadati</taxon>
        <taxon>Bacteroidota</taxon>
        <taxon>Flavobacteriia</taxon>
        <taxon>Flavobacteriales</taxon>
        <taxon>Flavobacteriaceae</taxon>
        <taxon>Flavobacterium</taxon>
    </lineage>
</organism>
<dbReference type="InterPro" id="IPR002747">
    <property type="entry name" value="SAM_OH_AdoTrfase"/>
</dbReference>
<dbReference type="EMBL" id="JACBJI010000007">
    <property type="protein sequence ID" value="NYA72358.1"/>
    <property type="molecule type" value="Genomic_DNA"/>
</dbReference>
<dbReference type="Pfam" id="PF20257">
    <property type="entry name" value="SAM_HAT_C"/>
    <property type="match status" value="1"/>
</dbReference>
<keyword evidence="6" id="KW-1185">Reference proteome</keyword>
<protein>
    <submittedName>
        <fullName evidence="5">SAM-dependent chlorinase/fluorinase</fullName>
    </submittedName>
</protein>
<comment type="similarity">
    <text evidence="2">Belongs to the SAM hydrolase / SAM-dependent halogenase family.</text>
</comment>
<dbReference type="PIRSF" id="PIRSF006779">
    <property type="entry name" value="UCP006779"/>
    <property type="match status" value="1"/>
</dbReference>
<dbReference type="AlphaFoldDB" id="A0A7Y8Y5L6"/>
<sequence length="278" mass="30791">MSIITLTTDYGLRDHFVGALKGKLLSEFPEAKIVDISHNIDHFNTAEASYVIEAAYSSFPKGSVHLIGVDIELDRNTRHVAMQWNGHFFICADNGTLGFLTQKIKAEKIVSINIHDRLPEDATDLDVFVKVACHLAKGGNLNVIGREIDSVRELNELKPLVANDNSSIKGYVVYVDHFGNVVTNITKKMFSDVVKGRNYEIVFRSAQHTIRSIFAKYSDVVISDTYPPKFYEGQRLALFNSAGNLEIALYRSNPATTGGASSLLGLGYRDAVTINFSQ</sequence>
<dbReference type="PANTHER" id="PTHR35092:SF1">
    <property type="entry name" value="CHLORINASE MJ1651"/>
    <property type="match status" value="1"/>
</dbReference>
<dbReference type="InterPro" id="IPR023228">
    <property type="entry name" value="SAM_OH_AdoTrfase_N_sf"/>
</dbReference>
<dbReference type="InterPro" id="IPR046470">
    <property type="entry name" value="SAM_HAT_C"/>
</dbReference>
<dbReference type="InterPro" id="IPR046469">
    <property type="entry name" value="SAM_HAT_N"/>
</dbReference>
<dbReference type="Pfam" id="PF01887">
    <property type="entry name" value="SAM_HAT_N"/>
    <property type="match status" value="1"/>
</dbReference>